<accession>A0ABY0H8C4</accession>
<comment type="caution">
    <text evidence="3">The sequence shown here is derived from an EMBL/GenBank/DDBJ whole genome shotgun (WGS) entry which is preliminary data.</text>
</comment>
<proteinExistence type="predicted"/>
<keyword evidence="4" id="KW-1185">Reference proteome</keyword>
<organism evidence="3 4">
    <name type="scientific">Monosporascus cannonballus</name>
    <dbReference type="NCBI Taxonomy" id="155416"/>
    <lineage>
        <taxon>Eukaryota</taxon>
        <taxon>Fungi</taxon>
        <taxon>Dikarya</taxon>
        <taxon>Ascomycota</taxon>
        <taxon>Pezizomycotina</taxon>
        <taxon>Sordariomycetes</taxon>
        <taxon>Xylariomycetidae</taxon>
        <taxon>Xylariales</taxon>
        <taxon>Xylariales incertae sedis</taxon>
        <taxon>Monosporascus</taxon>
    </lineage>
</organism>
<dbReference type="Gene3D" id="3.40.50.1820">
    <property type="entry name" value="alpha/beta hydrolase"/>
    <property type="match status" value="1"/>
</dbReference>
<name>A0ABY0H8C4_9PEZI</name>
<dbReference type="InterPro" id="IPR029058">
    <property type="entry name" value="AB_hydrolase_fold"/>
</dbReference>
<dbReference type="Pfam" id="PF12697">
    <property type="entry name" value="Abhydrolase_6"/>
    <property type="match status" value="1"/>
</dbReference>
<sequence>MAAKAETKLAAHFATASDGAKLSYYSVGTGNGVLILHGSFTYALLHSELAVALSPYYTVHVASRRGRGLSGPYPPSVTDLNPHHQPPTTKKHTAAGKSGRGSSDAQASLDRNGALKLGSETYTRTYNPAFTSAVIATEVSDIEALIDATGAVYIISISSGGLLALQTLLQNPKSPTLSKIRKVVIFEPPIFFTDRPTSCNLDNLPRFEREFEDGDIAGAAVTAMRIVQLGPKWIPRWLMKVLSSMMFHAQDRDVEKKKASGEEDRGVCTMSTLARLIRYDFAVAEGMVAETGRYEVLSWKEDDTSRERVELLLLSGTKSPTFLMEGMSVLRETIRGAKSVVIDGVGHELLCNGEMRGQPARAVPTIREFFG</sequence>
<protein>
    <recommendedName>
        <fullName evidence="2">AB hydrolase-1 domain-containing protein</fullName>
    </recommendedName>
</protein>
<dbReference type="EMBL" id="QJNS01000106">
    <property type="protein sequence ID" value="RYO87047.1"/>
    <property type="molecule type" value="Genomic_DNA"/>
</dbReference>
<evidence type="ECO:0000313" key="3">
    <source>
        <dbReference type="EMBL" id="RYO87047.1"/>
    </source>
</evidence>
<dbReference type="InterPro" id="IPR000073">
    <property type="entry name" value="AB_hydrolase_1"/>
</dbReference>
<feature type="domain" description="AB hydrolase-1" evidence="2">
    <location>
        <begin position="33"/>
        <end position="349"/>
    </location>
</feature>
<gene>
    <name evidence="3" type="ORF">DL762_004472</name>
</gene>
<dbReference type="SUPFAM" id="SSF53474">
    <property type="entry name" value="alpha/beta-Hydrolases"/>
    <property type="match status" value="1"/>
</dbReference>
<reference evidence="3 4" key="1">
    <citation type="submission" date="2018-06" db="EMBL/GenBank/DDBJ databases">
        <title>Complete Genomes of Monosporascus.</title>
        <authorList>
            <person name="Robinson A.J."/>
            <person name="Natvig D.O."/>
        </authorList>
    </citation>
    <scope>NUCLEOTIDE SEQUENCE [LARGE SCALE GENOMIC DNA]</scope>
    <source>
        <strain evidence="3 4">CBS 609.92</strain>
    </source>
</reference>
<evidence type="ECO:0000256" key="1">
    <source>
        <dbReference type="SAM" id="MobiDB-lite"/>
    </source>
</evidence>
<dbReference type="Proteomes" id="UP000294003">
    <property type="component" value="Unassembled WGS sequence"/>
</dbReference>
<evidence type="ECO:0000313" key="4">
    <source>
        <dbReference type="Proteomes" id="UP000294003"/>
    </source>
</evidence>
<feature type="region of interest" description="Disordered" evidence="1">
    <location>
        <begin position="70"/>
        <end position="108"/>
    </location>
</feature>
<evidence type="ECO:0000259" key="2">
    <source>
        <dbReference type="Pfam" id="PF12697"/>
    </source>
</evidence>